<name>A0A286DC61_9GAMM</name>
<proteinExistence type="predicted"/>
<evidence type="ECO:0000313" key="2">
    <source>
        <dbReference type="EMBL" id="SOD56247.1"/>
    </source>
</evidence>
<sequence length="266" mass="27812">MRADTINPRTWLLAALAGWALLVLLLALFGLGGRIEPLPADPALTQPLPRLPAAAPERLGPLAQYADIGARPLFSENRQPQPFFLSGEGEAAPQAFDFVLSSVLITPQLRLAILQPSAGGEGVRVKLGDAPPAMPGWRLLELEPRSAVFEGPEGRRTLELRVFDGSGGAPPTVLTAAPPAPIPGAPGRVTGGTAPPIPVPVPTPQAVENPGAPADADGMPAAASAPPATTEEQMDAIRKRIEARREQMRRQNQSPTTPPAVPGKTQ</sequence>
<evidence type="ECO:0000313" key="3">
    <source>
        <dbReference type="Proteomes" id="UP000219374"/>
    </source>
</evidence>
<gene>
    <name evidence="2" type="ORF">SAMN06296416_10936</name>
</gene>
<dbReference type="RefSeq" id="WP_097123049.1">
    <property type="nucleotide sequence ID" value="NZ_OCND01000009.1"/>
</dbReference>
<dbReference type="Proteomes" id="UP000219374">
    <property type="component" value="Unassembled WGS sequence"/>
</dbReference>
<reference evidence="2 3" key="1">
    <citation type="submission" date="2017-09" db="EMBL/GenBank/DDBJ databases">
        <authorList>
            <person name="Ehlers B."/>
            <person name="Leendertz F.H."/>
        </authorList>
    </citation>
    <scope>NUCLEOTIDE SEQUENCE [LARGE SCALE GENOMIC DNA]</scope>
    <source>
        <strain evidence="2 3">CGMCC 1.10978</strain>
    </source>
</reference>
<evidence type="ECO:0000256" key="1">
    <source>
        <dbReference type="SAM" id="MobiDB-lite"/>
    </source>
</evidence>
<organism evidence="2 3">
    <name type="scientific">Pseudoxanthomonas wuyuanensis</name>
    <dbReference type="NCBI Taxonomy" id="1073196"/>
    <lineage>
        <taxon>Bacteria</taxon>
        <taxon>Pseudomonadati</taxon>
        <taxon>Pseudomonadota</taxon>
        <taxon>Gammaproteobacteria</taxon>
        <taxon>Lysobacterales</taxon>
        <taxon>Lysobacteraceae</taxon>
        <taxon>Pseudoxanthomonas</taxon>
    </lineage>
</organism>
<feature type="compositionally biased region" description="Pro residues" evidence="1">
    <location>
        <begin position="256"/>
        <end position="266"/>
    </location>
</feature>
<dbReference type="EMBL" id="OCND01000009">
    <property type="protein sequence ID" value="SOD56247.1"/>
    <property type="molecule type" value="Genomic_DNA"/>
</dbReference>
<dbReference type="AlphaFoldDB" id="A0A286DC61"/>
<feature type="compositionally biased region" description="Basic and acidic residues" evidence="1">
    <location>
        <begin position="235"/>
        <end position="249"/>
    </location>
</feature>
<feature type="compositionally biased region" description="Low complexity" evidence="1">
    <location>
        <begin position="210"/>
        <end position="228"/>
    </location>
</feature>
<dbReference type="OrthoDB" id="6051102at2"/>
<protein>
    <submittedName>
        <fullName evidence="2">General secretion pathway protein N</fullName>
    </submittedName>
</protein>
<feature type="region of interest" description="Disordered" evidence="1">
    <location>
        <begin position="186"/>
        <end position="266"/>
    </location>
</feature>
<keyword evidence="3" id="KW-1185">Reference proteome</keyword>
<accession>A0A286DC61</accession>